<dbReference type="EMBL" id="JACVDC010000097">
    <property type="protein sequence ID" value="MBC9798231.1"/>
    <property type="molecule type" value="Genomic_DNA"/>
</dbReference>
<evidence type="ECO:0000256" key="1">
    <source>
        <dbReference type="SAM" id="Phobius"/>
    </source>
</evidence>
<keyword evidence="1" id="KW-0812">Transmembrane</keyword>
<sequence>MDRAKTEYQRPLSKNLGTAALLVGTLDIFAAIVYTLARGGNVDKLLRYIASGVFGEQAFSGPVIFVLSGLLFHYLIALIWTWVFFKLYPMIKAQLNNNIVIGVIYGICIWLTMNLIVLPLSNVPKSTFNLIHAILSALILIVAIGLPLSYLANKTLGISVEKNK</sequence>
<keyword evidence="1" id="KW-1133">Transmembrane helix</keyword>
<feature type="transmembrane region" description="Helical" evidence="1">
    <location>
        <begin position="12"/>
        <end position="37"/>
    </location>
</feature>
<feature type="transmembrane region" description="Helical" evidence="1">
    <location>
        <begin position="130"/>
        <end position="152"/>
    </location>
</feature>
<evidence type="ECO:0000313" key="2">
    <source>
        <dbReference type="EMBL" id="MBC9798231.1"/>
    </source>
</evidence>
<evidence type="ECO:0008006" key="4">
    <source>
        <dbReference type="Google" id="ProtNLM"/>
    </source>
</evidence>
<comment type="caution">
    <text evidence="2">The sequence shown here is derived from an EMBL/GenBank/DDBJ whole genome shotgun (WGS) entry which is preliminary data.</text>
</comment>
<organism evidence="2 3">
    <name type="scientific">Sinomicrobium weinanense</name>
    <dbReference type="NCBI Taxonomy" id="2842200"/>
    <lineage>
        <taxon>Bacteria</taxon>
        <taxon>Pseudomonadati</taxon>
        <taxon>Bacteroidota</taxon>
        <taxon>Flavobacteriia</taxon>
        <taxon>Flavobacteriales</taxon>
        <taxon>Flavobacteriaceae</taxon>
        <taxon>Sinomicrobium</taxon>
    </lineage>
</organism>
<feature type="transmembrane region" description="Helical" evidence="1">
    <location>
        <begin position="97"/>
        <end position="118"/>
    </location>
</feature>
<feature type="transmembrane region" description="Helical" evidence="1">
    <location>
        <begin position="63"/>
        <end position="85"/>
    </location>
</feature>
<dbReference type="RefSeq" id="WP_187967356.1">
    <property type="nucleotide sequence ID" value="NZ_JACVDC010000097.1"/>
</dbReference>
<evidence type="ECO:0000313" key="3">
    <source>
        <dbReference type="Proteomes" id="UP000653730"/>
    </source>
</evidence>
<keyword evidence="3" id="KW-1185">Reference proteome</keyword>
<gene>
    <name evidence="2" type="ORF">IBL28_19845</name>
</gene>
<accession>A0A926JW35</accession>
<protein>
    <recommendedName>
        <fullName evidence="4">DUF1440 domain-containing protein</fullName>
    </recommendedName>
</protein>
<proteinExistence type="predicted"/>
<dbReference type="Proteomes" id="UP000653730">
    <property type="component" value="Unassembled WGS sequence"/>
</dbReference>
<name>A0A926JW35_9FLAO</name>
<reference evidence="2 3" key="1">
    <citation type="submission" date="2020-09" db="EMBL/GenBank/DDBJ databases">
        <title>Sinomicrobium weinanense sp. nov., a halophilic bacteria isolated from saline-alkali soil.</title>
        <authorList>
            <person name="Wu P."/>
            <person name="Ren H."/>
            <person name="Mei Y."/>
            <person name="Liang Y."/>
            <person name="Chen Z."/>
        </authorList>
    </citation>
    <scope>NUCLEOTIDE SEQUENCE [LARGE SCALE GENOMIC DNA]</scope>
    <source>
        <strain evidence="2 3">FJxs</strain>
    </source>
</reference>
<keyword evidence="1" id="KW-0472">Membrane</keyword>
<dbReference type="AlphaFoldDB" id="A0A926JW35"/>